<reference evidence="3 4" key="1">
    <citation type="journal article" date="2011" name="Nat. Biotechnol.">
        <title>Comparative genomic analysis of the thermophilic biomass-degrading fungi Myceliophthora thermophila and Thielavia terrestris.</title>
        <authorList>
            <person name="Berka R.M."/>
            <person name="Grigoriev I.V."/>
            <person name="Otillar R."/>
            <person name="Salamov A."/>
            <person name="Grimwood J."/>
            <person name="Reid I."/>
            <person name="Ishmael N."/>
            <person name="John T."/>
            <person name="Darmond C."/>
            <person name="Moisan M.-C."/>
            <person name="Henrissat B."/>
            <person name="Coutinho P.M."/>
            <person name="Lombard V."/>
            <person name="Natvig D.O."/>
            <person name="Lindquist E."/>
            <person name="Schmutz J."/>
            <person name="Lucas S."/>
            <person name="Harris P."/>
            <person name="Powlowski J."/>
            <person name="Bellemare A."/>
            <person name="Taylor D."/>
            <person name="Butler G."/>
            <person name="de Vries R.P."/>
            <person name="Allijn I.E."/>
            <person name="van den Brink J."/>
            <person name="Ushinsky S."/>
            <person name="Storms R."/>
            <person name="Powell A.J."/>
            <person name="Paulsen I.T."/>
            <person name="Elbourne L.D.H."/>
            <person name="Baker S.E."/>
            <person name="Magnuson J."/>
            <person name="LaBoissiere S."/>
            <person name="Clutterbuck A.J."/>
            <person name="Martinez D."/>
            <person name="Wogulis M."/>
            <person name="de Leon A.L."/>
            <person name="Rey M.W."/>
            <person name="Tsang A."/>
        </authorList>
    </citation>
    <scope>NUCLEOTIDE SEQUENCE [LARGE SCALE GENOMIC DNA]</scope>
    <source>
        <strain evidence="4">ATCC 38088 / NRRL 8126</strain>
    </source>
</reference>
<dbReference type="RefSeq" id="XP_003650716.1">
    <property type="nucleotide sequence ID" value="XM_003650668.1"/>
</dbReference>
<dbReference type="GO" id="GO:0005737">
    <property type="term" value="C:cytoplasm"/>
    <property type="evidence" value="ECO:0007669"/>
    <property type="project" value="TreeGrafter"/>
</dbReference>
<accession>G2QT54</accession>
<dbReference type="Gene3D" id="3.50.50.60">
    <property type="entry name" value="FAD/NAD(P)-binding domain"/>
    <property type="match status" value="1"/>
</dbReference>
<dbReference type="PANTHER" id="PTHR13847:SF284">
    <property type="entry name" value="FAD DEPENDENT OXIDOREDUCTASE DOMAIN-CONTAINING PROTEIN"/>
    <property type="match status" value="1"/>
</dbReference>
<name>G2QT54_THETT</name>
<evidence type="ECO:0000313" key="3">
    <source>
        <dbReference type="EMBL" id="AEO64380.1"/>
    </source>
</evidence>
<gene>
    <name evidence="3" type="ORF">THITE_2042085</name>
</gene>
<dbReference type="PANTHER" id="PTHR13847">
    <property type="entry name" value="SARCOSINE DEHYDROGENASE-RELATED"/>
    <property type="match status" value="1"/>
</dbReference>
<evidence type="ECO:0000259" key="2">
    <source>
        <dbReference type="Pfam" id="PF01266"/>
    </source>
</evidence>
<dbReference type="SUPFAM" id="SSF51905">
    <property type="entry name" value="FAD/NAD(P)-binding domain"/>
    <property type="match status" value="1"/>
</dbReference>
<dbReference type="Proteomes" id="UP000008181">
    <property type="component" value="Chromosome 1"/>
</dbReference>
<dbReference type="Pfam" id="PF01266">
    <property type="entry name" value="DAO"/>
    <property type="match status" value="1"/>
</dbReference>
<keyword evidence="4" id="KW-1185">Reference proteome</keyword>
<dbReference type="eggNOG" id="ENOG502S0HA">
    <property type="taxonomic scope" value="Eukaryota"/>
</dbReference>
<proteinExistence type="predicted"/>
<evidence type="ECO:0000313" key="4">
    <source>
        <dbReference type="Proteomes" id="UP000008181"/>
    </source>
</evidence>
<dbReference type="InterPro" id="IPR006076">
    <property type="entry name" value="FAD-dep_OxRdtase"/>
</dbReference>
<organism evidence="3 4">
    <name type="scientific">Thermothielavioides terrestris (strain ATCC 38088 / NRRL 8126)</name>
    <name type="common">Thielavia terrestris</name>
    <dbReference type="NCBI Taxonomy" id="578455"/>
    <lineage>
        <taxon>Eukaryota</taxon>
        <taxon>Fungi</taxon>
        <taxon>Dikarya</taxon>
        <taxon>Ascomycota</taxon>
        <taxon>Pezizomycotina</taxon>
        <taxon>Sordariomycetes</taxon>
        <taxon>Sordariomycetidae</taxon>
        <taxon>Sordariales</taxon>
        <taxon>Chaetomiaceae</taxon>
        <taxon>Thermothielavioides</taxon>
        <taxon>Thermothielavioides terrestris</taxon>
    </lineage>
</organism>
<dbReference type="GeneID" id="11521492"/>
<feature type="domain" description="FAD dependent oxidoreductase" evidence="2">
    <location>
        <begin position="42"/>
        <end position="438"/>
    </location>
</feature>
<dbReference type="KEGG" id="ttt:THITE_2042085"/>
<evidence type="ECO:0000256" key="1">
    <source>
        <dbReference type="SAM" id="MobiDB-lite"/>
    </source>
</evidence>
<feature type="region of interest" description="Disordered" evidence="1">
    <location>
        <begin position="469"/>
        <end position="494"/>
    </location>
</feature>
<dbReference type="InterPro" id="IPR036188">
    <property type="entry name" value="FAD/NAD-bd_sf"/>
</dbReference>
<dbReference type="STRING" id="578455.G2QT54"/>
<dbReference type="Gene3D" id="3.30.9.10">
    <property type="entry name" value="D-Amino Acid Oxidase, subunit A, domain 2"/>
    <property type="match status" value="1"/>
</dbReference>
<dbReference type="AlphaFoldDB" id="G2QT54"/>
<sequence length="494" mass="53537">MDERAKIPVSLPHANPTVSYWQDPPDPIADHRTTADLPATADTVIIGSGITGAAVAWGLLQEQQQQQQQQQSSIVMLEARQACSGATGRNGGHTKAASYRTFLHHAGSSLATAKKIARLELASIRAVHAFARDHGIACDLRACETVDVIYDAAEWAAAREAVAAMREAFAPEGRYRLFSADEVRSRFWVHGDDEVQGGVGYFAGSLSAYKFVVGVLRLCLEKGLNLQTGTPVKRLETAKEDNGIDGGALWEVSTPRGVVKAKRVVLATNGYTAAVWPQFQGVVVPLRGQVTAQRPGRAMPRGGCLPTTYSFIYEKGYEYMVPRPEGSRFAGDIIIGGGLVRAPDDGLLEFGTTDDTTVNEVISEYLRDSAARYFGPSWGEDDPEGRVRSEWTGIMGFSPDGFPFVGEVPGQRGLWTSCSFQGHGMVLCWMCAKALVEMMGGRDGDELREWFPDVFRITEERLAQKFRGRLDGIPKPEPSGGNAGSGPVLAADPR</sequence>
<dbReference type="EMBL" id="CP003009">
    <property type="protein sequence ID" value="AEO64380.1"/>
    <property type="molecule type" value="Genomic_DNA"/>
</dbReference>
<protein>
    <recommendedName>
        <fullName evidence="2">FAD dependent oxidoreductase domain-containing protein</fullName>
    </recommendedName>
</protein>
<dbReference type="OrthoDB" id="429143at2759"/>
<dbReference type="HOGENOM" id="CLU_022730_0_0_1"/>